<keyword evidence="8" id="KW-0472">Membrane</keyword>
<dbReference type="Proteomes" id="UP000002216">
    <property type="component" value="Chromosome"/>
</dbReference>
<evidence type="ECO:0000259" key="9">
    <source>
        <dbReference type="Pfam" id="PF25994"/>
    </source>
</evidence>
<evidence type="ECO:0000256" key="2">
    <source>
        <dbReference type="ARBA" id="ARBA00009477"/>
    </source>
</evidence>
<evidence type="ECO:0000256" key="3">
    <source>
        <dbReference type="ARBA" id="ARBA00022448"/>
    </source>
</evidence>
<gene>
    <name evidence="11" type="ordered locus">Dbac_1882</name>
</gene>
<dbReference type="eggNOG" id="COG0845">
    <property type="taxonomic scope" value="Bacteria"/>
</dbReference>
<name>C7LXA2_DESBD</name>
<evidence type="ECO:0000256" key="4">
    <source>
        <dbReference type="ARBA" id="ARBA00022475"/>
    </source>
</evidence>
<keyword evidence="5" id="KW-0997">Cell inner membrane</keyword>
<dbReference type="Pfam" id="PF25994">
    <property type="entry name" value="HH_AprE"/>
    <property type="match status" value="1"/>
</dbReference>
<evidence type="ECO:0000256" key="5">
    <source>
        <dbReference type="ARBA" id="ARBA00022519"/>
    </source>
</evidence>
<evidence type="ECO:0000313" key="11">
    <source>
        <dbReference type="EMBL" id="ACU89973.1"/>
    </source>
</evidence>
<dbReference type="PANTHER" id="PTHR30386:SF26">
    <property type="entry name" value="TRANSPORT PROTEIN COMB"/>
    <property type="match status" value="1"/>
</dbReference>
<dbReference type="InterPro" id="IPR006144">
    <property type="entry name" value="Secretion_HlyD_CS"/>
</dbReference>
<keyword evidence="7" id="KW-1133">Transmembrane helix</keyword>
<dbReference type="InterPro" id="IPR058781">
    <property type="entry name" value="HH_AprE-like"/>
</dbReference>
<organism evidence="11 12">
    <name type="scientific">Desulfomicrobium baculatum (strain DSM 4028 / VKM B-1378 / X)</name>
    <name type="common">Desulfovibrio baculatus</name>
    <dbReference type="NCBI Taxonomy" id="525897"/>
    <lineage>
        <taxon>Bacteria</taxon>
        <taxon>Pseudomonadati</taxon>
        <taxon>Thermodesulfobacteriota</taxon>
        <taxon>Desulfovibrionia</taxon>
        <taxon>Desulfovibrionales</taxon>
        <taxon>Desulfomicrobiaceae</taxon>
        <taxon>Desulfomicrobium</taxon>
    </lineage>
</organism>
<dbReference type="GO" id="GO:0005886">
    <property type="term" value="C:plasma membrane"/>
    <property type="evidence" value="ECO:0007669"/>
    <property type="project" value="UniProtKB-SubCell"/>
</dbReference>
<evidence type="ECO:0000256" key="8">
    <source>
        <dbReference type="ARBA" id="ARBA00023136"/>
    </source>
</evidence>
<evidence type="ECO:0000313" key="12">
    <source>
        <dbReference type="Proteomes" id="UP000002216"/>
    </source>
</evidence>
<sequence length="430" mass="48178">MELDDMTRRSRITHNLLLIVIAMFFTAAIAWAAHAPLDEVVRGMGKIIPSTEIKRIQNFEGGIVKEILVREGEEVTKNQPLILLDQTQMTSRFREQQSNYLDQTLAIARLEAELAGKDTIVFPAEVQDQKPHLLKNQTELLRSRAANRQAALSVLEFDRQQRLQELKELKSRLSYLQSNHALLKKEVDMTRAMVSKGAASEMDLLRSQRQLMELAGQIADARIAIPKVNATLEAAAHRIEEGESNHRTEILQELNTIRTEMEGRKETLPALEDQVNRTTVRSPVDGTVQRVFVTTIGEAVAPGMEMLEIVPREDTLLVEAKVVPEDIAFLHPGQNADVKITAYDFSIYGSMTGKVEHISADAITDEQKKLSYYLIKVRTDSASLTSKNGKELPIIPGMVAQVDVLTGKKTVLEYIVNPIIKTARGALRER</sequence>
<dbReference type="AlphaFoldDB" id="C7LXA2"/>
<keyword evidence="6" id="KW-0812">Transmembrane</keyword>
<dbReference type="PANTHER" id="PTHR30386">
    <property type="entry name" value="MEMBRANE FUSION SUBUNIT OF EMRAB-TOLC MULTIDRUG EFFLUX PUMP"/>
    <property type="match status" value="1"/>
</dbReference>
<evidence type="ECO:0000256" key="6">
    <source>
        <dbReference type="ARBA" id="ARBA00022692"/>
    </source>
</evidence>
<dbReference type="PROSITE" id="PS00543">
    <property type="entry name" value="HLYD_FAMILY"/>
    <property type="match status" value="1"/>
</dbReference>
<evidence type="ECO:0000259" key="10">
    <source>
        <dbReference type="Pfam" id="PF26002"/>
    </source>
</evidence>
<reference evidence="11 12" key="1">
    <citation type="journal article" date="2009" name="Stand. Genomic Sci.">
        <title>Complete genome sequence of Desulfomicrobium baculatum type strain (X).</title>
        <authorList>
            <person name="Copeland A."/>
            <person name="Spring S."/>
            <person name="Goker M."/>
            <person name="Schneider S."/>
            <person name="Lapidus A."/>
            <person name="Del Rio T.G."/>
            <person name="Tice H."/>
            <person name="Cheng J.F."/>
            <person name="Chen F."/>
            <person name="Nolan M."/>
            <person name="Bruce D."/>
            <person name="Goodwin L."/>
            <person name="Pitluck S."/>
            <person name="Ivanova N."/>
            <person name="Mavrommatis K."/>
            <person name="Ovchinnikova G."/>
            <person name="Pati A."/>
            <person name="Chen A."/>
            <person name="Palaniappan K."/>
            <person name="Land M."/>
            <person name="Hauser L."/>
            <person name="Chang Y.J."/>
            <person name="Jeffries C.C."/>
            <person name="Meincke L."/>
            <person name="Sims D."/>
            <person name="Brettin T."/>
            <person name="Detter J.C."/>
            <person name="Han C."/>
            <person name="Chain P."/>
            <person name="Bristow J."/>
            <person name="Eisen J.A."/>
            <person name="Markowitz V."/>
            <person name="Hugenholtz P."/>
            <person name="Kyrpides N.C."/>
            <person name="Klenk H.P."/>
            <person name="Lucas S."/>
        </authorList>
    </citation>
    <scope>NUCLEOTIDE SEQUENCE [LARGE SCALE GENOMIC DNA]</scope>
    <source>
        <strain evidence="12">DSM 4028 / VKM B-1378 / X</strain>
    </source>
</reference>
<dbReference type="SUPFAM" id="SSF56954">
    <property type="entry name" value="Outer membrane efflux proteins (OEP)"/>
    <property type="match status" value="1"/>
</dbReference>
<accession>C7LXA2</accession>
<keyword evidence="3" id="KW-0813">Transport</keyword>
<dbReference type="InterPro" id="IPR010129">
    <property type="entry name" value="T1SS_HlyD"/>
</dbReference>
<dbReference type="KEGG" id="dba:Dbac_1882"/>
<dbReference type="EMBL" id="CP001629">
    <property type="protein sequence ID" value="ACU89973.1"/>
    <property type="molecule type" value="Genomic_DNA"/>
</dbReference>
<protein>
    <submittedName>
        <fullName evidence="11">Type I secretion membrane fusion protein, HlyD family</fullName>
    </submittedName>
</protein>
<proteinExistence type="inferred from homology"/>
<feature type="domain" description="AprE-like beta-barrel" evidence="10">
    <location>
        <begin position="316"/>
        <end position="407"/>
    </location>
</feature>
<comment type="subcellular location">
    <subcellularLocation>
        <location evidence="1">Cell inner membrane</location>
        <topology evidence="1">Single-pass membrane protein</topology>
    </subcellularLocation>
</comment>
<evidence type="ECO:0000256" key="1">
    <source>
        <dbReference type="ARBA" id="ARBA00004377"/>
    </source>
</evidence>
<dbReference type="InterPro" id="IPR050739">
    <property type="entry name" value="MFP"/>
</dbReference>
<dbReference type="InterPro" id="IPR058982">
    <property type="entry name" value="Beta-barrel_AprE"/>
</dbReference>
<dbReference type="Pfam" id="PF26002">
    <property type="entry name" value="Beta-barrel_AprE"/>
    <property type="match status" value="1"/>
</dbReference>
<keyword evidence="4" id="KW-1003">Cell membrane</keyword>
<dbReference type="HOGENOM" id="CLU_023976_8_0_7"/>
<dbReference type="STRING" id="525897.Dbac_1882"/>
<evidence type="ECO:0000256" key="7">
    <source>
        <dbReference type="ARBA" id="ARBA00022989"/>
    </source>
</evidence>
<dbReference type="Gene3D" id="2.40.30.170">
    <property type="match status" value="1"/>
</dbReference>
<feature type="domain" description="AprE-like long alpha-helical hairpin" evidence="9">
    <location>
        <begin position="91"/>
        <end position="274"/>
    </location>
</feature>
<comment type="similarity">
    <text evidence="2">Belongs to the membrane fusion protein (MFP) (TC 8.A.1) family.</text>
</comment>
<dbReference type="NCBIfam" id="TIGR01843">
    <property type="entry name" value="type_I_hlyD"/>
    <property type="match status" value="1"/>
</dbReference>
<keyword evidence="12" id="KW-1185">Reference proteome</keyword>
<dbReference type="PRINTS" id="PR01490">
    <property type="entry name" value="RTXTOXIND"/>
</dbReference>
<dbReference type="GO" id="GO:0009306">
    <property type="term" value="P:protein secretion"/>
    <property type="evidence" value="ECO:0007669"/>
    <property type="project" value="InterPro"/>
</dbReference>